<reference evidence="1 2" key="1">
    <citation type="journal article" date="2016" name="Mol. Biol. Evol.">
        <title>Comparative Genomics of Early-Diverging Mushroom-Forming Fungi Provides Insights into the Origins of Lignocellulose Decay Capabilities.</title>
        <authorList>
            <person name="Nagy L.G."/>
            <person name="Riley R."/>
            <person name="Tritt A."/>
            <person name="Adam C."/>
            <person name="Daum C."/>
            <person name="Floudas D."/>
            <person name="Sun H."/>
            <person name="Yadav J.S."/>
            <person name="Pangilinan J."/>
            <person name="Larsson K.H."/>
            <person name="Matsuura K."/>
            <person name="Barry K."/>
            <person name="Labutti K."/>
            <person name="Kuo R."/>
            <person name="Ohm R.A."/>
            <person name="Bhattacharya S.S."/>
            <person name="Shirouzu T."/>
            <person name="Yoshinaga Y."/>
            <person name="Martin F.M."/>
            <person name="Grigoriev I.V."/>
            <person name="Hibbett D.S."/>
        </authorList>
    </citation>
    <scope>NUCLEOTIDE SEQUENCE [LARGE SCALE GENOMIC DNA]</scope>
    <source>
        <strain evidence="1 2">93-53</strain>
    </source>
</reference>
<dbReference type="InterPro" id="IPR036291">
    <property type="entry name" value="NAD(P)-bd_dom_sf"/>
</dbReference>
<dbReference type="RefSeq" id="XP_040760359.1">
    <property type="nucleotide sequence ID" value="XM_040911345.1"/>
</dbReference>
<dbReference type="AlphaFoldDB" id="A0A165CDL5"/>
<dbReference type="OrthoDB" id="10262413at2759"/>
<organism evidence="1 2">
    <name type="scientific">Laetiporus sulphureus 93-53</name>
    <dbReference type="NCBI Taxonomy" id="1314785"/>
    <lineage>
        <taxon>Eukaryota</taxon>
        <taxon>Fungi</taxon>
        <taxon>Dikarya</taxon>
        <taxon>Basidiomycota</taxon>
        <taxon>Agaricomycotina</taxon>
        <taxon>Agaricomycetes</taxon>
        <taxon>Polyporales</taxon>
        <taxon>Laetiporus</taxon>
    </lineage>
</organism>
<evidence type="ECO:0000313" key="2">
    <source>
        <dbReference type="Proteomes" id="UP000076871"/>
    </source>
</evidence>
<sequence>MAFKRASTGRRTNLTFHRCATHVSDFCSGACLFIFHCTGYIGGFVLTRFLLHPKRANFDVVTRKLEEMFGLRTVIGSLDDAGRPVELASGANVVIACADADNLPAWQAMLKGMTQRYQEMGEVLVLIHTPHRNVDLAALDAEGQGSVFGLVAYCTLVDAGLMERHSQQIPQPINASLDCGQTGTVGKGKNFWPNVNTDEVADLYLIILDHFMAGKLIGHGREGFYIGENGEHMLYDISKATGEAMMELGKLDKYFGGSDFLGSNVCCRAERSRSIEWKPVKTTLASIKQEMQAMIEHPEGVKST</sequence>
<dbReference type="FunCoup" id="A0A165CDL5">
    <property type="interactions" value="19"/>
</dbReference>
<name>A0A165CDL5_9APHY</name>
<dbReference type="STRING" id="1314785.A0A165CDL5"/>
<proteinExistence type="predicted"/>
<evidence type="ECO:0008006" key="3">
    <source>
        <dbReference type="Google" id="ProtNLM"/>
    </source>
</evidence>
<dbReference type="SUPFAM" id="SSF51735">
    <property type="entry name" value="NAD(P)-binding Rossmann-fold domains"/>
    <property type="match status" value="1"/>
</dbReference>
<evidence type="ECO:0000313" key="1">
    <source>
        <dbReference type="EMBL" id="KZT02619.1"/>
    </source>
</evidence>
<dbReference type="InParanoid" id="A0A165CDL5"/>
<protein>
    <recommendedName>
        <fullName evidence="3">NAD(P)-binding domain-containing protein</fullName>
    </recommendedName>
</protein>
<dbReference type="EMBL" id="KV427651">
    <property type="protein sequence ID" value="KZT02619.1"/>
    <property type="molecule type" value="Genomic_DNA"/>
</dbReference>
<accession>A0A165CDL5</accession>
<keyword evidence="2" id="KW-1185">Reference proteome</keyword>
<gene>
    <name evidence="1" type="ORF">LAESUDRAFT_744990</name>
</gene>
<dbReference type="GeneID" id="63828373"/>
<dbReference type="Proteomes" id="UP000076871">
    <property type="component" value="Unassembled WGS sequence"/>
</dbReference>